<feature type="transmembrane region" description="Helical" evidence="6">
    <location>
        <begin position="460"/>
        <end position="481"/>
    </location>
</feature>
<dbReference type="GO" id="GO:0043190">
    <property type="term" value="C:ATP-binding cassette (ABC) transporter complex"/>
    <property type="evidence" value="ECO:0007669"/>
    <property type="project" value="TreeGrafter"/>
</dbReference>
<organism evidence="7 8">
    <name type="scientific">Luteolibacter ambystomatis</name>
    <dbReference type="NCBI Taxonomy" id="2824561"/>
    <lineage>
        <taxon>Bacteria</taxon>
        <taxon>Pseudomonadati</taxon>
        <taxon>Verrucomicrobiota</taxon>
        <taxon>Verrucomicrobiia</taxon>
        <taxon>Verrucomicrobiales</taxon>
        <taxon>Verrucomicrobiaceae</taxon>
        <taxon>Luteolibacter</taxon>
    </lineage>
</organism>
<keyword evidence="3 6" id="KW-0812">Transmembrane</keyword>
<gene>
    <name evidence="7" type="ORF">KBB96_12200</name>
</gene>
<evidence type="ECO:0000256" key="5">
    <source>
        <dbReference type="ARBA" id="ARBA00023136"/>
    </source>
</evidence>
<dbReference type="Pfam" id="PF03739">
    <property type="entry name" value="LptF_LptG"/>
    <property type="match status" value="1"/>
</dbReference>
<accession>A0A975IY07</accession>
<feature type="transmembrane region" description="Helical" evidence="6">
    <location>
        <begin position="405"/>
        <end position="425"/>
    </location>
</feature>
<evidence type="ECO:0000256" key="1">
    <source>
        <dbReference type="ARBA" id="ARBA00004651"/>
    </source>
</evidence>
<keyword evidence="5 6" id="KW-0472">Membrane</keyword>
<comment type="subcellular location">
    <subcellularLocation>
        <location evidence="1">Cell membrane</location>
        <topology evidence="1">Multi-pass membrane protein</topology>
    </subcellularLocation>
</comment>
<feature type="transmembrane region" description="Helical" evidence="6">
    <location>
        <begin position="120"/>
        <end position="138"/>
    </location>
</feature>
<evidence type="ECO:0000256" key="3">
    <source>
        <dbReference type="ARBA" id="ARBA00022692"/>
    </source>
</evidence>
<feature type="transmembrane region" description="Helical" evidence="6">
    <location>
        <begin position="83"/>
        <end position="108"/>
    </location>
</feature>
<evidence type="ECO:0000313" key="8">
    <source>
        <dbReference type="Proteomes" id="UP000676169"/>
    </source>
</evidence>
<evidence type="ECO:0000313" key="7">
    <source>
        <dbReference type="EMBL" id="QUE49634.1"/>
    </source>
</evidence>
<dbReference type="KEGG" id="lamb:KBB96_12200"/>
<feature type="transmembrane region" description="Helical" evidence="6">
    <location>
        <begin position="432"/>
        <end position="454"/>
    </location>
</feature>
<sequence length="502" mass="55706">MNTFRLRASKAGLKADNTLDTRPTPVTSSAHRGPMLFSREILRRVLVPLLLALLGVGLFNWLVPGESRAVYEQLNGFPDSDAGAHAVRPTLLGALCFLPAVCGILYSIAGTMARYMTRQFLGIFTICFCALLTIWLLQDLQNNLPDLRGGKHLFQTIVTFYATRLPFIVRELLPYALLLSLLFCLGKLSKSREIVAMIQTGRSLPRIVSPLIVAGLTATILCMALNYHWAPIAEGSGEELLQQAKGATISEASNVLYRNSTKHRLWMVGTFPKNYEKGEPLLNVEVTTTDDAKNLLTRISADRAIWNRRDRSWTFENAWEGDFKEVKSIYEGEPDRIEPVFNDNEGQPRTVVRRGWSETPWQLIKPGLAPPYLGIPDLNSWLRANSGNEVTMDPSPYLTQWHYRWAQPVICLVTVLLAAPLGIHFSRRGSTGGVAVAVALSGSLLFLTTMSLSLGEAAKISPAVAAWTPNVVFALLGIYLFHRRIAGRPIYQSILKLFPGCN</sequence>
<keyword evidence="8" id="KW-1185">Reference proteome</keyword>
<evidence type="ECO:0000256" key="6">
    <source>
        <dbReference type="SAM" id="Phobius"/>
    </source>
</evidence>
<dbReference type="EMBL" id="CP073100">
    <property type="protein sequence ID" value="QUE49634.1"/>
    <property type="molecule type" value="Genomic_DNA"/>
</dbReference>
<dbReference type="RefSeq" id="WP_211629723.1">
    <property type="nucleotide sequence ID" value="NZ_CP073100.1"/>
</dbReference>
<name>A0A975IY07_9BACT</name>
<dbReference type="InterPro" id="IPR005495">
    <property type="entry name" value="LptG/LptF_permease"/>
</dbReference>
<dbReference type="AlphaFoldDB" id="A0A975IY07"/>
<evidence type="ECO:0000256" key="4">
    <source>
        <dbReference type="ARBA" id="ARBA00022989"/>
    </source>
</evidence>
<dbReference type="PANTHER" id="PTHR33529:SF2">
    <property type="entry name" value="LIPOPOLYSACCHARIDE EXPORT SYSTEM PERMEASE PROTEIN LPTG"/>
    <property type="match status" value="1"/>
</dbReference>
<proteinExistence type="predicted"/>
<dbReference type="Proteomes" id="UP000676169">
    <property type="component" value="Chromosome"/>
</dbReference>
<feature type="transmembrane region" description="Helical" evidence="6">
    <location>
        <begin position="167"/>
        <end position="186"/>
    </location>
</feature>
<protein>
    <submittedName>
        <fullName evidence="7">LptF/LptG family permease</fullName>
    </submittedName>
</protein>
<keyword evidence="2" id="KW-1003">Cell membrane</keyword>
<feature type="transmembrane region" description="Helical" evidence="6">
    <location>
        <begin position="207"/>
        <end position="229"/>
    </location>
</feature>
<evidence type="ECO:0000256" key="2">
    <source>
        <dbReference type="ARBA" id="ARBA00022475"/>
    </source>
</evidence>
<keyword evidence="4 6" id="KW-1133">Transmembrane helix</keyword>
<reference evidence="7" key="1">
    <citation type="submission" date="2021-04" db="EMBL/GenBank/DDBJ databases">
        <title>Luteolibacter sp. 32A isolated from the skin of an Anderson's salamander (Ambystoma andersonii).</title>
        <authorList>
            <person name="Spergser J."/>
            <person name="Busse H.-J."/>
        </authorList>
    </citation>
    <scope>NUCLEOTIDE SEQUENCE</scope>
    <source>
        <strain evidence="7">32A</strain>
    </source>
</reference>
<dbReference type="PANTHER" id="PTHR33529">
    <property type="entry name" value="SLR0882 PROTEIN-RELATED"/>
    <property type="match status" value="1"/>
</dbReference>
<feature type="transmembrane region" description="Helical" evidence="6">
    <location>
        <begin position="45"/>
        <end position="63"/>
    </location>
</feature>
<dbReference type="GO" id="GO:0015920">
    <property type="term" value="P:lipopolysaccharide transport"/>
    <property type="evidence" value="ECO:0007669"/>
    <property type="project" value="TreeGrafter"/>
</dbReference>